<dbReference type="PANTHER" id="PTHR34383">
    <property type="entry name" value="POLYPHOSPHATE:AMP PHOSPHOTRANSFERASE-RELATED"/>
    <property type="match status" value="1"/>
</dbReference>
<comment type="caution">
    <text evidence="4">The sequence shown here is derived from an EMBL/GenBank/DDBJ whole genome shotgun (WGS) entry which is preliminary data.</text>
</comment>
<proteinExistence type="predicted"/>
<keyword evidence="2" id="KW-0418">Kinase</keyword>
<keyword evidence="1" id="KW-0808">Transferase</keyword>
<dbReference type="PIRSF" id="PIRSF028756">
    <property type="entry name" value="PPK2_prd"/>
    <property type="match status" value="1"/>
</dbReference>
<gene>
    <name evidence="4" type="ORF">ASZ90_016702</name>
</gene>
<evidence type="ECO:0000256" key="1">
    <source>
        <dbReference type="ARBA" id="ARBA00022679"/>
    </source>
</evidence>
<dbReference type="PANTHER" id="PTHR34383:SF3">
    <property type="entry name" value="POLYPHOSPHATE:AMP PHOSPHOTRANSFERASE"/>
    <property type="match status" value="1"/>
</dbReference>
<dbReference type="GO" id="GO:0006797">
    <property type="term" value="P:polyphosphate metabolic process"/>
    <property type="evidence" value="ECO:0007669"/>
    <property type="project" value="InterPro"/>
</dbReference>
<feature type="domain" description="Polyphosphate kinase-2-related" evidence="3">
    <location>
        <begin position="43"/>
        <end position="275"/>
    </location>
</feature>
<evidence type="ECO:0000259" key="3">
    <source>
        <dbReference type="Pfam" id="PF03976"/>
    </source>
</evidence>
<dbReference type="SUPFAM" id="SSF52540">
    <property type="entry name" value="P-loop containing nucleoside triphosphate hydrolases"/>
    <property type="match status" value="1"/>
</dbReference>
<evidence type="ECO:0000313" key="4">
    <source>
        <dbReference type="EMBL" id="KUG07905.1"/>
    </source>
</evidence>
<dbReference type="Gene3D" id="3.40.50.300">
    <property type="entry name" value="P-loop containing nucleotide triphosphate hydrolases"/>
    <property type="match status" value="1"/>
</dbReference>
<protein>
    <recommendedName>
        <fullName evidence="3">Polyphosphate kinase-2-related domain-containing protein</fullName>
    </recommendedName>
</protein>
<dbReference type="NCBIfam" id="TIGR03709">
    <property type="entry name" value="PPK2_rel_1"/>
    <property type="match status" value="1"/>
</dbReference>
<accession>A0A0W8EH77</accession>
<dbReference type="InterPro" id="IPR022488">
    <property type="entry name" value="PPK2-related"/>
</dbReference>
<organism evidence="4">
    <name type="scientific">hydrocarbon metagenome</name>
    <dbReference type="NCBI Taxonomy" id="938273"/>
    <lineage>
        <taxon>unclassified sequences</taxon>
        <taxon>metagenomes</taxon>
        <taxon>ecological metagenomes</taxon>
    </lineage>
</organism>
<reference evidence="4" key="1">
    <citation type="journal article" date="2015" name="Proc. Natl. Acad. Sci. U.S.A.">
        <title>Networks of energetic and metabolic interactions define dynamics in microbial communities.</title>
        <authorList>
            <person name="Embree M."/>
            <person name="Liu J.K."/>
            <person name="Al-Bassam M.M."/>
            <person name="Zengler K."/>
        </authorList>
    </citation>
    <scope>NUCLEOTIDE SEQUENCE</scope>
</reference>
<dbReference type="InterPro" id="IPR016898">
    <property type="entry name" value="Polyphosphate_phosphotransfera"/>
</dbReference>
<dbReference type="InterPro" id="IPR022300">
    <property type="entry name" value="PPK2-rel_1"/>
</dbReference>
<evidence type="ECO:0000256" key="2">
    <source>
        <dbReference type="ARBA" id="ARBA00022777"/>
    </source>
</evidence>
<dbReference type="GO" id="GO:0008976">
    <property type="term" value="F:polyphosphate kinase activity"/>
    <property type="evidence" value="ECO:0007669"/>
    <property type="project" value="InterPro"/>
</dbReference>
<name>A0A0W8EH77_9ZZZZ</name>
<dbReference type="AlphaFoldDB" id="A0A0W8EH77"/>
<dbReference type="Pfam" id="PF03976">
    <property type="entry name" value="PPK2"/>
    <property type="match status" value="1"/>
</dbReference>
<dbReference type="EMBL" id="LNQE01001761">
    <property type="protein sequence ID" value="KUG07905.1"/>
    <property type="molecule type" value="Genomic_DNA"/>
</dbReference>
<dbReference type="InterPro" id="IPR027417">
    <property type="entry name" value="P-loop_NTPase"/>
</dbReference>
<sequence length="299" mass="34826">MIKEKNIRKLMVIPGKKVSLNRFETGWAQNDELKKVGKDALKDRAAALLEANRIVLAEAQELLWASNIYSVLIVLQGMDTSGKDGTIKHVMSGVNPQGCRVTSFKVPTSEETDHTFLWRYTRALPAKGEIGIFNRSYYEDVLVVRVHPEILDNQQVPPGKRGDTFWNARYEDINAFERHLVQNGTLILKFFLNISKEEQRRRLLERLENKDKYWKFSLLDLAERRYWDNYQGAYEIMFLKTSTEMAPWYIIPADYKWVARSLIAEIISQKIQMLDLRFPHVSAEGLKELEKAREELNSE</sequence>